<dbReference type="CDD" id="cd14791">
    <property type="entry name" value="GH36"/>
    <property type="match status" value="1"/>
</dbReference>
<evidence type="ECO:0008006" key="5">
    <source>
        <dbReference type="Google" id="ProtNLM"/>
    </source>
</evidence>
<evidence type="ECO:0000313" key="3">
    <source>
        <dbReference type="EMBL" id="BAJ26464.1"/>
    </source>
</evidence>
<keyword evidence="1" id="KW-0378">Hydrolase</keyword>
<reference evidence="3 4" key="1">
    <citation type="journal article" date="2010" name="DNA Res.">
        <title>Genome sequence of Kitasatospora setae NBRC 14216T: an evolutionary snapshot of the family Streptomycetaceae.</title>
        <authorList>
            <person name="Ichikawa N."/>
            <person name="Oguchi A."/>
            <person name="Ikeda H."/>
            <person name="Ishikawa J."/>
            <person name="Kitani S."/>
            <person name="Watanabe Y."/>
            <person name="Nakamura S."/>
            <person name="Katano Y."/>
            <person name="Kishi E."/>
            <person name="Sasagawa M."/>
            <person name="Ankai A."/>
            <person name="Fukui S."/>
            <person name="Hashimoto Y."/>
            <person name="Kamata S."/>
            <person name="Otoguro M."/>
            <person name="Tanikawa S."/>
            <person name="Nihira T."/>
            <person name="Horinouchi S."/>
            <person name="Ohnishi Y."/>
            <person name="Hayakawa M."/>
            <person name="Kuzuyama T."/>
            <person name="Arisawa A."/>
            <person name="Nomoto F."/>
            <person name="Miura H."/>
            <person name="Takahashi Y."/>
            <person name="Fujita N."/>
        </authorList>
    </citation>
    <scope>NUCLEOTIDE SEQUENCE [LARGE SCALE GENOMIC DNA]</scope>
    <source>
        <strain evidence="4">ATCC 33774 / DSM 43861 / JCM 3304 / KCC A-0304 / NBRC 14216 / KM-6054</strain>
    </source>
</reference>
<dbReference type="Proteomes" id="UP000007076">
    <property type="component" value="Chromosome"/>
</dbReference>
<sequence length="604" mass="64393">MTTPALGPVTTPAPGPVTAAVATPADEAVTTAELAPARYAPLLDTVRAAVLADGADTAWTATRDPSGLTVLAVHAPGAHVEVRLTLPLGDAAGYWHPGADWRRTPVADWEGRAATSLVKGLPAGCLHDHSGATLLTFAAADPVRETTLRYGVSEENDSYVVHLHLAPADRVHRVLFAPRAPSVAAALRPLRAWYAARTAAMPVPEAARLPLWCTWYAYNQRVSAAEVEKQAALAAGLGFGAAILDDGWQRHGSGRGYAGVGDWRPDEAKFPDLGAHVAAVRATGLRYLAWTAPLLLGPDADCHAAWARYAPRPAGVPGAHVLDPRRPEVRAHVVDTCVRLVREHGFDGLKVDFLDEAMVYARDGGGDVGAALIGLLTDLRAALEAVRPELLLELRQPYVGPAMAEFGNLLRSFDCPGDTTANRIRTLDTGLLAAGGAVHSDPLLWDAGAPVETAARNLISTLHAVPQVSVRLDELPAEHLDALRFWLARWRELRPQLLDGDVEPGRPDEQYTLVESVADGVRVVDVHTERVVPLDPAAHRETVLVNGSAADRVVVEVRGGPVDAEMEVHGPDGRMIGRTRNTLAPGLHGVRVPRMGLARIRGVQ</sequence>
<dbReference type="GO" id="GO:0004557">
    <property type="term" value="F:alpha-galactosidase activity"/>
    <property type="evidence" value="ECO:0007669"/>
    <property type="project" value="InterPro"/>
</dbReference>
<evidence type="ECO:0000256" key="1">
    <source>
        <dbReference type="ARBA" id="ARBA00022801"/>
    </source>
</evidence>
<protein>
    <recommendedName>
        <fullName evidence="5">Alpha-galactosidase</fullName>
    </recommendedName>
</protein>
<dbReference type="InterPro" id="IPR017853">
    <property type="entry name" value="GH"/>
</dbReference>
<dbReference type="CAZy" id="GH36">
    <property type="family name" value="Glycoside Hydrolase Family 36"/>
</dbReference>
<dbReference type="HOGENOM" id="CLU_458450_0_0_11"/>
<evidence type="ECO:0000313" key="4">
    <source>
        <dbReference type="Proteomes" id="UP000007076"/>
    </source>
</evidence>
<dbReference type="eggNOG" id="COG3345">
    <property type="taxonomic scope" value="Bacteria"/>
</dbReference>
<dbReference type="Pfam" id="PF02065">
    <property type="entry name" value="Melibiase"/>
    <property type="match status" value="1"/>
</dbReference>
<dbReference type="InterPro" id="IPR002252">
    <property type="entry name" value="Glyco_hydro_36"/>
</dbReference>
<dbReference type="SUPFAM" id="SSF51445">
    <property type="entry name" value="(Trans)glycosidases"/>
    <property type="match status" value="1"/>
</dbReference>
<dbReference type="KEGG" id="ksk:KSE_06230"/>
<keyword evidence="4" id="KW-1185">Reference proteome</keyword>
<dbReference type="PATRIC" id="fig|452652.3.peg.614"/>
<name>E4N5I3_KITSK</name>
<dbReference type="RefSeq" id="WP_014133783.1">
    <property type="nucleotide sequence ID" value="NC_016109.1"/>
</dbReference>
<dbReference type="InterPro" id="IPR013785">
    <property type="entry name" value="Aldolase_TIM"/>
</dbReference>
<dbReference type="InterPro" id="IPR050985">
    <property type="entry name" value="Alpha-glycosidase_related"/>
</dbReference>
<proteinExistence type="predicted"/>
<accession>E4N5I3</accession>
<dbReference type="AlphaFoldDB" id="E4N5I3"/>
<dbReference type="Gene3D" id="3.20.20.70">
    <property type="entry name" value="Aldolase class I"/>
    <property type="match status" value="1"/>
</dbReference>
<dbReference type="PANTHER" id="PTHR43053:SF3">
    <property type="entry name" value="ALPHA-GALACTOSIDASE C-RELATED"/>
    <property type="match status" value="1"/>
</dbReference>
<gene>
    <name evidence="3" type="ordered locus">KSE_06230</name>
</gene>
<keyword evidence="2" id="KW-0326">Glycosidase</keyword>
<organism evidence="3 4">
    <name type="scientific">Kitasatospora setae (strain ATCC 33774 / DSM 43861 / JCM 3304 / KCC A-0304 / NBRC 14216 / KM-6054)</name>
    <name type="common">Streptomyces setae</name>
    <dbReference type="NCBI Taxonomy" id="452652"/>
    <lineage>
        <taxon>Bacteria</taxon>
        <taxon>Bacillati</taxon>
        <taxon>Actinomycetota</taxon>
        <taxon>Actinomycetes</taxon>
        <taxon>Kitasatosporales</taxon>
        <taxon>Streptomycetaceae</taxon>
        <taxon>Kitasatospora</taxon>
    </lineage>
</organism>
<dbReference type="GO" id="GO:0016052">
    <property type="term" value="P:carbohydrate catabolic process"/>
    <property type="evidence" value="ECO:0007669"/>
    <property type="project" value="InterPro"/>
</dbReference>
<evidence type="ECO:0000256" key="2">
    <source>
        <dbReference type="ARBA" id="ARBA00023295"/>
    </source>
</evidence>
<dbReference type="STRING" id="452652.KSE_06230"/>
<dbReference type="EMBL" id="AP010968">
    <property type="protein sequence ID" value="BAJ26464.1"/>
    <property type="molecule type" value="Genomic_DNA"/>
</dbReference>
<dbReference type="PANTHER" id="PTHR43053">
    <property type="entry name" value="GLYCOSIDASE FAMILY 31"/>
    <property type="match status" value="1"/>
</dbReference>